<dbReference type="GO" id="GO:0004559">
    <property type="term" value="F:alpha-mannosidase activity"/>
    <property type="evidence" value="ECO:0007669"/>
    <property type="project" value="InterPro"/>
</dbReference>
<dbReference type="Pfam" id="PF01074">
    <property type="entry name" value="Glyco_hydro_38N"/>
    <property type="match status" value="1"/>
</dbReference>
<organism evidence="4 5">
    <name type="scientific">Aureibacter tunicatorum</name>
    <dbReference type="NCBI Taxonomy" id="866807"/>
    <lineage>
        <taxon>Bacteria</taxon>
        <taxon>Pseudomonadati</taxon>
        <taxon>Bacteroidota</taxon>
        <taxon>Cytophagia</taxon>
        <taxon>Cytophagales</taxon>
        <taxon>Persicobacteraceae</taxon>
        <taxon>Aureibacter</taxon>
    </lineage>
</organism>
<dbReference type="Pfam" id="PF07748">
    <property type="entry name" value="Glyco_hydro_38C"/>
    <property type="match status" value="1"/>
</dbReference>
<protein>
    <recommendedName>
        <fullName evidence="6">Glycosyl hydrolase family 38</fullName>
    </recommendedName>
</protein>
<evidence type="ECO:0000259" key="2">
    <source>
        <dbReference type="Pfam" id="PF01074"/>
    </source>
</evidence>
<dbReference type="GO" id="GO:0030246">
    <property type="term" value="F:carbohydrate binding"/>
    <property type="evidence" value="ECO:0007669"/>
    <property type="project" value="InterPro"/>
</dbReference>
<dbReference type="SUPFAM" id="SSF88713">
    <property type="entry name" value="Glycoside hydrolase/deacetylase"/>
    <property type="match status" value="1"/>
</dbReference>
<dbReference type="InterPro" id="IPR011330">
    <property type="entry name" value="Glyco_hydro/deAcase_b/a-brl"/>
</dbReference>
<dbReference type="RefSeq" id="WP_309938143.1">
    <property type="nucleotide sequence ID" value="NZ_AP025305.1"/>
</dbReference>
<dbReference type="PANTHER" id="PTHR46017:SF1">
    <property type="entry name" value="ALPHA-MANNOSIDASE 2C1"/>
    <property type="match status" value="1"/>
</dbReference>
<evidence type="ECO:0000313" key="5">
    <source>
        <dbReference type="Proteomes" id="UP001185092"/>
    </source>
</evidence>
<dbReference type="CDD" id="cd10791">
    <property type="entry name" value="GH38N_AMII_like_1"/>
    <property type="match status" value="1"/>
</dbReference>
<dbReference type="InterPro" id="IPR027291">
    <property type="entry name" value="Glyco_hydro_38_N_sf"/>
</dbReference>
<feature type="domain" description="Glycosyl hydrolase family 38 C-terminal" evidence="3">
    <location>
        <begin position="750"/>
        <end position="917"/>
    </location>
</feature>
<dbReference type="InterPro" id="IPR011013">
    <property type="entry name" value="Gal_mutarotase_sf_dom"/>
</dbReference>
<dbReference type="GO" id="GO:0009313">
    <property type="term" value="P:oligosaccharide catabolic process"/>
    <property type="evidence" value="ECO:0007669"/>
    <property type="project" value="TreeGrafter"/>
</dbReference>
<feature type="domain" description="Glycoside hydrolase family 38 N-terminal" evidence="2">
    <location>
        <begin position="278"/>
        <end position="560"/>
    </location>
</feature>
<keyword evidence="1" id="KW-0732">Signal</keyword>
<dbReference type="EMBL" id="JAVDQD010000002">
    <property type="protein sequence ID" value="MDR6238635.1"/>
    <property type="molecule type" value="Genomic_DNA"/>
</dbReference>
<feature type="signal peptide" evidence="1">
    <location>
        <begin position="1"/>
        <end position="19"/>
    </location>
</feature>
<dbReference type="Gene3D" id="2.70.98.30">
    <property type="entry name" value="Golgi alpha-mannosidase II, domain 4"/>
    <property type="match status" value="1"/>
</dbReference>
<dbReference type="SUPFAM" id="SSF74650">
    <property type="entry name" value="Galactose mutarotase-like"/>
    <property type="match status" value="1"/>
</dbReference>
<evidence type="ECO:0000313" key="4">
    <source>
        <dbReference type="EMBL" id="MDR6238635.1"/>
    </source>
</evidence>
<sequence length="1084" mass="123305">MKKCMLLLLAVLSVFHLKAQQSAKYFKGYSNHVKGELMPYNSPQPDANKAMIARNYEGNNEITWEAEALPLDYKEDMATFIVIAGVDVNRAQYDYYLKVNGKKYFTMKAPEESILQDINATGPQGSSLEFKGTMIDQYSDLFGYMFITLPVSELPKGEKIKFSIEAEDAQSNSWFMVFKYGVEGDVEISQEPAVMADVDGSGESQMLRIRVLHYDQDLPIVVQTGKEKTPFTLKLGANIIRVPVPKAKEAYSLPLLISSKDQDLHKGEFEVQPVRPYTVYLMHHSHVDVGYTHTQEEVKHIQWENLEDALDLIEKTKDYPEGSKFIWNTEVTWALESYIKEKPQEDIDRLMNAIQEGSIEVGGLYANQLTSLARGGEMLRFTQTAREITDITDVPIESAMITDVPGYSWSMVNTLAQSGIKYFSMGTNVFHRIGSSIVKHGDRPFYWESASGEERVLCWLHEKGYSYFHTGLGFKELKVSLTESTVFDYILELEKRPYPYDIVTLRYNIGSDNGPVDPTLSDAIANWNEKYSSPKIVMSTMTEAFEQFEQKYGEELPVYKGDFTPYWEDGAASSSRETTLVRHVSDSLYQAAVLFHDQANLYTDNFTESWLHVMRYNEHTWGAYNSITEPDHQFVADQWSVKQGYALTAQNELHKIWNENSSNSNEDKVKLLKFYNTLAWGRKGHAVLPASMNLAGDKVIGEDGNTLTTQRLSNGDLLISLPELDGFSEYSVKFKKSKTKLTRGSKENVLENQHLKVEIDAKTGNISSIFDKVNEKELISIENQANKYTYVNGREPKKNQQFSSFESLMITENGPVLKEITATLESPGQDSHKVQYRLYNDSRNIEIIHVMDKEDVLSPEGVHVQFPFDVENYSVRIEQPFGEYEVDKEQIPASNKNYFTAENYADISNDEHGVTLFMPDNPLLEIGEITSDPIAYGWLENSVDKPVLIPYLMNNYWETNYRASQSGVHQFRFIVESHGEFDPVVAKKRAKEIAHPIVSMPASFEWKAFPLKVNNNSITLEAIHQIGDINVYSIYNASSEDVELNLESLEGEIYYSNLSGEKLSKYSNDDQIVGKGLKHVVIVK</sequence>
<accession>A0AAE3XMH1</accession>
<name>A0AAE3XMH1_9BACT</name>
<dbReference type="AlphaFoldDB" id="A0AAE3XMH1"/>
<comment type="caution">
    <text evidence="4">The sequence shown here is derived from an EMBL/GenBank/DDBJ whole genome shotgun (WGS) entry which is preliminary data.</text>
</comment>
<gene>
    <name evidence="4" type="ORF">HNQ88_001672</name>
</gene>
<proteinExistence type="predicted"/>
<evidence type="ECO:0008006" key="6">
    <source>
        <dbReference type="Google" id="ProtNLM"/>
    </source>
</evidence>
<dbReference type="Proteomes" id="UP001185092">
    <property type="component" value="Unassembled WGS sequence"/>
</dbReference>
<reference evidence="4" key="1">
    <citation type="submission" date="2023-07" db="EMBL/GenBank/DDBJ databases">
        <title>Genomic Encyclopedia of Type Strains, Phase IV (KMG-IV): sequencing the most valuable type-strain genomes for metagenomic binning, comparative biology and taxonomic classification.</title>
        <authorList>
            <person name="Goeker M."/>
        </authorList>
    </citation>
    <scope>NUCLEOTIDE SEQUENCE</scope>
    <source>
        <strain evidence="4">DSM 26174</strain>
    </source>
</reference>
<dbReference type="GO" id="GO:0006013">
    <property type="term" value="P:mannose metabolic process"/>
    <property type="evidence" value="ECO:0007669"/>
    <property type="project" value="InterPro"/>
</dbReference>
<evidence type="ECO:0000259" key="3">
    <source>
        <dbReference type="Pfam" id="PF07748"/>
    </source>
</evidence>
<dbReference type="PANTHER" id="PTHR46017">
    <property type="entry name" value="ALPHA-MANNOSIDASE 2C1"/>
    <property type="match status" value="1"/>
</dbReference>
<dbReference type="Gene3D" id="3.20.110.10">
    <property type="entry name" value="Glycoside hydrolase 38, N terminal domain"/>
    <property type="match status" value="1"/>
</dbReference>
<feature type="chain" id="PRO_5042273221" description="Glycosyl hydrolase family 38" evidence="1">
    <location>
        <begin position="20"/>
        <end position="1084"/>
    </location>
</feature>
<dbReference type="InterPro" id="IPR000602">
    <property type="entry name" value="Glyco_hydro_38_N"/>
</dbReference>
<dbReference type="InterPro" id="IPR011682">
    <property type="entry name" value="Glyco_hydro_38_C"/>
</dbReference>
<evidence type="ECO:0000256" key="1">
    <source>
        <dbReference type="SAM" id="SignalP"/>
    </source>
</evidence>
<keyword evidence="5" id="KW-1185">Reference proteome</keyword>